<dbReference type="Proteomes" id="UP001060215">
    <property type="component" value="Chromosome 9"/>
</dbReference>
<organism evidence="1 2">
    <name type="scientific">Camellia lanceoleosa</name>
    <dbReference type="NCBI Taxonomy" id="1840588"/>
    <lineage>
        <taxon>Eukaryota</taxon>
        <taxon>Viridiplantae</taxon>
        <taxon>Streptophyta</taxon>
        <taxon>Embryophyta</taxon>
        <taxon>Tracheophyta</taxon>
        <taxon>Spermatophyta</taxon>
        <taxon>Magnoliopsida</taxon>
        <taxon>eudicotyledons</taxon>
        <taxon>Gunneridae</taxon>
        <taxon>Pentapetalae</taxon>
        <taxon>asterids</taxon>
        <taxon>Ericales</taxon>
        <taxon>Theaceae</taxon>
        <taxon>Camellia</taxon>
    </lineage>
</organism>
<comment type="caution">
    <text evidence="1">The sequence shown here is derived from an EMBL/GenBank/DDBJ whole genome shotgun (WGS) entry which is preliminary data.</text>
</comment>
<sequence length="94" mass="10406">MKTLGFSEEEEGNRVEEHIQRKERQSKMCYEVKCSTCGKTSWGGCGRHVPSVYKRVPEGQHCQCKEWPGVKSGGESGNAAADDDSKSSSYCTIL</sequence>
<keyword evidence="2" id="KW-1185">Reference proteome</keyword>
<evidence type="ECO:0000313" key="1">
    <source>
        <dbReference type="EMBL" id="KAI8005056.1"/>
    </source>
</evidence>
<dbReference type="EMBL" id="CM045766">
    <property type="protein sequence ID" value="KAI8005056.1"/>
    <property type="molecule type" value="Genomic_DNA"/>
</dbReference>
<name>A0ACC0GWF9_9ERIC</name>
<reference evidence="1 2" key="1">
    <citation type="journal article" date="2022" name="Plant J.">
        <title>Chromosome-level genome of Camellia lanceoleosa provides a valuable resource for understanding genome evolution and self-incompatibility.</title>
        <authorList>
            <person name="Gong W."/>
            <person name="Xiao S."/>
            <person name="Wang L."/>
            <person name="Liao Z."/>
            <person name="Chang Y."/>
            <person name="Mo W."/>
            <person name="Hu G."/>
            <person name="Li W."/>
            <person name="Zhao G."/>
            <person name="Zhu H."/>
            <person name="Hu X."/>
            <person name="Ji K."/>
            <person name="Xiang X."/>
            <person name="Song Q."/>
            <person name="Yuan D."/>
            <person name="Jin S."/>
            <person name="Zhang L."/>
        </authorList>
    </citation>
    <scope>NUCLEOTIDE SEQUENCE [LARGE SCALE GENOMIC DNA]</scope>
    <source>
        <strain evidence="1">SQ_2022a</strain>
    </source>
</reference>
<protein>
    <submittedName>
        <fullName evidence="1">Uncharacterized protein</fullName>
    </submittedName>
</protein>
<gene>
    <name evidence="1" type="ORF">LOK49_LG08G00842</name>
</gene>
<accession>A0ACC0GWF9</accession>
<proteinExistence type="predicted"/>
<evidence type="ECO:0000313" key="2">
    <source>
        <dbReference type="Proteomes" id="UP001060215"/>
    </source>
</evidence>